<evidence type="ECO:0000256" key="1">
    <source>
        <dbReference type="SAM" id="MobiDB-lite"/>
    </source>
</evidence>
<gene>
    <name evidence="2" type="ORF">CC78DRAFT_237145</name>
</gene>
<evidence type="ECO:0000313" key="2">
    <source>
        <dbReference type="EMBL" id="KAF2269681.1"/>
    </source>
</evidence>
<accession>A0A9P4NAJ0</accession>
<feature type="region of interest" description="Disordered" evidence="1">
    <location>
        <begin position="83"/>
        <end position="133"/>
    </location>
</feature>
<organism evidence="2 3">
    <name type="scientific">Lojkania enalia</name>
    <dbReference type="NCBI Taxonomy" id="147567"/>
    <lineage>
        <taxon>Eukaryota</taxon>
        <taxon>Fungi</taxon>
        <taxon>Dikarya</taxon>
        <taxon>Ascomycota</taxon>
        <taxon>Pezizomycotina</taxon>
        <taxon>Dothideomycetes</taxon>
        <taxon>Pleosporomycetidae</taxon>
        <taxon>Pleosporales</taxon>
        <taxon>Pleosporales incertae sedis</taxon>
        <taxon>Lojkania</taxon>
    </lineage>
</organism>
<dbReference type="EMBL" id="ML986581">
    <property type="protein sequence ID" value="KAF2269681.1"/>
    <property type="molecule type" value="Genomic_DNA"/>
</dbReference>
<sequence length="156" mass="17436">MASPARLNSNFVGVTIDSTDRLICSCELPMALRPSKDGRPICEMLLSFLTMNVLTQEVFRCQKAYQEDQCENKIWVNEEAQVKQRVPRAVPRTPTGPKQRDIASYFPVTPSTNSDNRRSAKTGAESGGKPKGRRADGYGIIHLYCEDKLNNSLTKL</sequence>
<proteinExistence type="predicted"/>
<dbReference type="AlphaFoldDB" id="A0A9P4NAJ0"/>
<name>A0A9P4NAJ0_9PLEO</name>
<keyword evidence="3" id="KW-1185">Reference proteome</keyword>
<comment type="caution">
    <text evidence="2">The sequence shown here is derived from an EMBL/GenBank/DDBJ whole genome shotgun (WGS) entry which is preliminary data.</text>
</comment>
<reference evidence="3" key="1">
    <citation type="journal article" date="2020" name="Stud. Mycol.">
        <title>101 Dothideomycetes genomes: A test case for predicting lifestyles and emergence of pathogens.</title>
        <authorList>
            <person name="Haridas S."/>
            <person name="Albert R."/>
            <person name="Binder M."/>
            <person name="Bloem J."/>
            <person name="LaButti K."/>
            <person name="Salamov A."/>
            <person name="Andreopoulos B."/>
            <person name="Baker S."/>
            <person name="Barry K."/>
            <person name="Bills G."/>
            <person name="Bluhm B."/>
            <person name="Cannon C."/>
            <person name="Castanera R."/>
            <person name="Culley D."/>
            <person name="Daum C."/>
            <person name="Ezra D."/>
            <person name="Gonzalez J."/>
            <person name="Henrissat B."/>
            <person name="Kuo A."/>
            <person name="Liang C."/>
            <person name="Lipzen A."/>
            <person name="Lutzoni F."/>
            <person name="Magnuson J."/>
            <person name="Mondo S."/>
            <person name="Nolan M."/>
            <person name="Ohm R."/>
            <person name="Pangilinan J."/>
            <person name="Park H.-J."/>
            <person name="Ramirez L."/>
            <person name="Alfaro M."/>
            <person name="Sun H."/>
            <person name="Tritt A."/>
            <person name="Yoshinaga Y."/>
            <person name="Zwiers L.-H."/>
            <person name="Turgeon B."/>
            <person name="Goodwin S."/>
            <person name="Spatafora J."/>
            <person name="Crous P."/>
            <person name="Grigoriev I."/>
        </authorList>
    </citation>
    <scope>NUCLEOTIDE SEQUENCE [LARGE SCALE GENOMIC DNA]</scope>
    <source>
        <strain evidence="3">CBS 304.66</strain>
    </source>
</reference>
<evidence type="ECO:0000313" key="3">
    <source>
        <dbReference type="Proteomes" id="UP000800093"/>
    </source>
</evidence>
<dbReference type="Proteomes" id="UP000800093">
    <property type="component" value="Unassembled WGS sequence"/>
</dbReference>
<dbReference type="OrthoDB" id="10548901at2759"/>
<protein>
    <submittedName>
        <fullName evidence="2">Uncharacterized protein</fullName>
    </submittedName>
</protein>